<feature type="non-terminal residue" evidence="3">
    <location>
        <position position="400"/>
    </location>
</feature>
<reference evidence="3" key="1">
    <citation type="journal article" date="2023" name="IScience">
        <title>Live-bearing cockroach genome reveals convergent evolutionary mechanisms linked to viviparity in insects and beyond.</title>
        <authorList>
            <person name="Fouks B."/>
            <person name="Harrison M.C."/>
            <person name="Mikhailova A.A."/>
            <person name="Marchal E."/>
            <person name="English S."/>
            <person name="Carruthers M."/>
            <person name="Jennings E.C."/>
            <person name="Chiamaka E.L."/>
            <person name="Frigard R.A."/>
            <person name="Pippel M."/>
            <person name="Attardo G.M."/>
            <person name="Benoit J.B."/>
            <person name="Bornberg-Bauer E."/>
            <person name="Tobe S.S."/>
        </authorList>
    </citation>
    <scope>NUCLEOTIDE SEQUENCE</scope>
    <source>
        <strain evidence="3">Stay&amp;Tobe</strain>
    </source>
</reference>
<evidence type="ECO:0000313" key="3">
    <source>
        <dbReference type="EMBL" id="KAJ9582321.1"/>
    </source>
</evidence>
<keyword evidence="4" id="KW-1185">Reference proteome</keyword>
<feature type="region of interest" description="Disordered" evidence="2">
    <location>
        <begin position="302"/>
        <end position="348"/>
    </location>
</feature>
<organism evidence="3 4">
    <name type="scientific">Diploptera punctata</name>
    <name type="common">Pacific beetle cockroach</name>
    <dbReference type="NCBI Taxonomy" id="6984"/>
    <lineage>
        <taxon>Eukaryota</taxon>
        <taxon>Metazoa</taxon>
        <taxon>Ecdysozoa</taxon>
        <taxon>Arthropoda</taxon>
        <taxon>Hexapoda</taxon>
        <taxon>Insecta</taxon>
        <taxon>Pterygota</taxon>
        <taxon>Neoptera</taxon>
        <taxon>Polyneoptera</taxon>
        <taxon>Dictyoptera</taxon>
        <taxon>Blattodea</taxon>
        <taxon>Blaberoidea</taxon>
        <taxon>Blaberidae</taxon>
        <taxon>Diplopterinae</taxon>
        <taxon>Diploptera</taxon>
    </lineage>
</organism>
<protein>
    <submittedName>
        <fullName evidence="3">Uncharacterized protein</fullName>
    </submittedName>
</protein>
<reference evidence="3" key="2">
    <citation type="submission" date="2023-05" db="EMBL/GenBank/DDBJ databases">
        <authorList>
            <person name="Fouks B."/>
        </authorList>
    </citation>
    <scope>NUCLEOTIDE SEQUENCE</scope>
    <source>
        <strain evidence="3">Stay&amp;Tobe</strain>
        <tissue evidence="3">Testes</tissue>
    </source>
</reference>
<name>A0AAD7ZKZ4_DIPPU</name>
<sequence length="400" mass="46827">LDIFDTGIICSSPLPSRTNGHYVDMQNMSNISTYSCASNEPLNNSTNHDVGYLIDQIKELEHTTQRQQDTIQDQQRHLHTSEENYTALQTENKNLRHKIVSLQATAKQHDVLLKEYEQQKELSSMKEMENSELKSKIQQMKRESQAHKQEMKHQENQIVEITTNLEIQKVHFRECQEFLANQNEELEKLRKECSQYQHRNDQQYKHILELQQIISDHLTSIKHLQCEKDSLATRLVNMEDDLLSAHSQLSQLSGRKVDINFEYNSEDDDNENHYSLTSCTSDQHPSIYEEFQAINELPQMCSKQRDQDTEYLSSQQDQQIQTSPKRMEANTKSVSTQTTEENDEECNHKRKRLKCIDQEPEADSTSDVLVSERTYLFDMKELEVSPALNKWIRETQQLSA</sequence>
<proteinExistence type="predicted"/>
<evidence type="ECO:0000313" key="4">
    <source>
        <dbReference type="Proteomes" id="UP001233999"/>
    </source>
</evidence>
<dbReference type="Gene3D" id="1.10.287.2610">
    <property type="match status" value="1"/>
</dbReference>
<feature type="coiled-coil region" evidence="1">
    <location>
        <begin position="57"/>
        <end position="241"/>
    </location>
</feature>
<feature type="compositionally biased region" description="Polar residues" evidence="2">
    <location>
        <begin position="310"/>
        <end position="339"/>
    </location>
</feature>
<comment type="caution">
    <text evidence="3">The sequence shown here is derived from an EMBL/GenBank/DDBJ whole genome shotgun (WGS) entry which is preliminary data.</text>
</comment>
<dbReference type="AlphaFoldDB" id="A0AAD7ZKZ4"/>
<feature type="non-terminal residue" evidence="3">
    <location>
        <position position="1"/>
    </location>
</feature>
<evidence type="ECO:0000256" key="1">
    <source>
        <dbReference type="SAM" id="Coils"/>
    </source>
</evidence>
<keyword evidence="1" id="KW-0175">Coiled coil</keyword>
<evidence type="ECO:0000256" key="2">
    <source>
        <dbReference type="SAM" id="MobiDB-lite"/>
    </source>
</evidence>
<dbReference type="Proteomes" id="UP001233999">
    <property type="component" value="Unassembled WGS sequence"/>
</dbReference>
<gene>
    <name evidence="3" type="ORF">L9F63_003357</name>
</gene>
<accession>A0AAD7ZKZ4</accession>
<dbReference type="EMBL" id="JASPKZ010007812">
    <property type="protein sequence ID" value="KAJ9582321.1"/>
    <property type="molecule type" value="Genomic_DNA"/>
</dbReference>